<dbReference type="GO" id="GO:0050660">
    <property type="term" value="F:flavin adenine dinucleotide binding"/>
    <property type="evidence" value="ECO:0007669"/>
    <property type="project" value="InterPro"/>
</dbReference>
<proteinExistence type="inferred from homology"/>
<feature type="domain" description="Acyl-CoA dehydrogenase/oxidase N-terminal" evidence="6">
    <location>
        <begin position="21"/>
        <end position="118"/>
    </location>
</feature>
<evidence type="ECO:0000313" key="10">
    <source>
        <dbReference type="Proteomes" id="UP001231166"/>
    </source>
</evidence>
<dbReference type="Pfam" id="PF00441">
    <property type="entry name" value="Acyl-CoA_dh_1"/>
    <property type="match status" value="1"/>
</dbReference>
<evidence type="ECO:0000259" key="6">
    <source>
        <dbReference type="Pfam" id="PF02771"/>
    </source>
</evidence>
<dbReference type="InterPro" id="IPR046373">
    <property type="entry name" value="Acyl-CoA_Oxase/DH_mid-dom_sf"/>
</dbReference>
<dbReference type="EMBL" id="JAPWIS010000011">
    <property type="protein sequence ID" value="MCZ4586306.1"/>
    <property type="molecule type" value="Genomic_DNA"/>
</dbReference>
<feature type="domain" description="Acyl-CoA dehydrogenase/oxidase C-terminal" evidence="5">
    <location>
        <begin position="223"/>
        <end position="350"/>
    </location>
</feature>
<evidence type="ECO:0000256" key="4">
    <source>
        <dbReference type="ARBA" id="ARBA00022827"/>
    </source>
</evidence>
<dbReference type="Gene3D" id="1.20.140.10">
    <property type="entry name" value="Butyryl-CoA Dehydrogenase, subunit A, domain 3"/>
    <property type="match status" value="1"/>
</dbReference>
<dbReference type="GO" id="GO:0003995">
    <property type="term" value="F:acyl-CoA dehydrogenase activity"/>
    <property type="evidence" value="ECO:0007669"/>
    <property type="project" value="TreeGrafter"/>
</dbReference>
<evidence type="ECO:0000313" key="9">
    <source>
        <dbReference type="Proteomes" id="UP001066327"/>
    </source>
</evidence>
<accession>A0AAX3Y9C6</accession>
<dbReference type="Gene3D" id="1.10.540.10">
    <property type="entry name" value="Acyl-CoA dehydrogenase/oxidase, N-terminal domain"/>
    <property type="match status" value="1"/>
</dbReference>
<gene>
    <name evidence="7" type="ORF">O4328_21910</name>
    <name evidence="8" type="ORF">Q5707_22850</name>
</gene>
<sequence length="360" mass="38103">MRFGAQAGGVEMRTVFDAEHEDIRTTVRKLLQRDADPDDLVVDAATNGFLGIGVPEEYGGGGSPDPRFLVTVAEEFVRAGHLGHAVRVVAHAGVAAPLIAEHATAETRAQWLPGLATGVTRVGIGRTALRVTASGDELILYGHAHSVVDGPEAGLLVLRVSDPAADDAVVLVDTTSPGIARTDVATPLALGGANLADLIFDEVRVPAKSRLPHAAVADFDKDDRLWLAVLAVAGTRAALDTTIAYVKERKVFGTPVASFENTRIVLGEALAQCEAAETLIDAVIAERVSSTLTTERSAVAKLQAIELFSRISDQGMQLHGGYGYMREYPISQLYADARYFRLGIDGSTALATELADRIAT</sequence>
<evidence type="ECO:0000313" key="7">
    <source>
        <dbReference type="EMBL" id="MCZ4586306.1"/>
    </source>
</evidence>
<dbReference type="Gene3D" id="2.40.110.10">
    <property type="entry name" value="Butyryl-CoA Dehydrogenase, subunit A, domain 2"/>
    <property type="match status" value="1"/>
</dbReference>
<comment type="cofactor">
    <cofactor evidence="1">
        <name>FAD</name>
        <dbReference type="ChEBI" id="CHEBI:57692"/>
    </cofactor>
</comment>
<reference evidence="8" key="2">
    <citation type="submission" date="2023-07" db="EMBL/GenBank/DDBJ databases">
        <title>Genomic analysis of Rhodococcus opacus VOC-14 with glycol ethers degradation activity.</title>
        <authorList>
            <person name="Narkevich D.A."/>
            <person name="Hlushen A.M."/>
            <person name="Akhremchuk A.E."/>
            <person name="Sikolenko M.A."/>
            <person name="Valentovich L.N."/>
        </authorList>
    </citation>
    <scope>NUCLEOTIDE SEQUENCE</scope>
    <source>
        <strain evidence="8">VOC-14</strain>
    </source>
</reference>
<evidence type="ECO:0000256" key="3">
    <source>
        <dbReference type="ARBA" id="ARBA00022630"/>
    </source>
</evidence>
<dbReference type="Proteomes" id="UP001231166">
    <property type="component" value="Chromosome"/>
</dbReference>
<keyword evidence="9" id="KW-1185">Reference proteome</keyword>
<dbReference type="PANTHER" id="PTHR43884">
    <property type="entry name" value="ACYL-COA DEHYDROGENASE"/>
    <property type="match status" value="1"/>
</dbReference>
<comment type="similarity">
    <text evidence="2">Belongs to the acyl-CoA dehydrogenase family.</text>
</comment>
<dbReference type="AlphaFoldDB" id="A0AAX3Y9C6"/>
<dbReference type="RefSeq" id="WP_167113803.1">
    <property type="nucleotide sequence ID" value="NZ_CP110469.1"/>
</dbReference>
<reference evidence="7" key="1">
    <citation type="submission" date="2022-12" db="EMBL/GenBank/DDBJ databases">
        <authorList>
            <person name="Krivoruchko A.V."/>
            <person name="Elkin A."/>
        </authorList>
    </citation>
    <scope>NUCLEOTIDE SEQUENCE</scope>
    <source>
        <strain evidence="7">IEGM 249</strain>
    </source>
</reference>
<dbReference type="InterPro" id="IPR013786">
    <property type="entry name" value="AcylCoA_DH/ox_N"/>
</dbReference>
<dbReference type="InterPro" id="IPR037069">
    <property type="entry name" value="AcylCoA_DH/ox_N_sf"/>
</dbReference>
<dbReference type="InterPro" id="IPR009100">
    <property type="entry name" value="AcylCoA_DH/oxidase_NM_dom_sf"/>
</dbReference>
<evidence type="ECO:0000313" key="8">
    <source>
        <dbReference type="EMBL" id="WLF44761.1"/>
    </source>
</evidence>
<dbReference type="EMBL" id="CP130953">
    <property type="protein sequence ID" value="WLF44761.1"/>
    <property type="molecule type" value="Genomic_DNA"/>
</dbReference>
<dbReference type="InterPro" id="IPR036250">
    <property type="entry name" value="AcylCo_DH-like_C"/>
</dbReference>
<protein>
    <submittedName>
        <fullName evidence="8">Acyl-CoA dehydrogenase family protein</fullName>
    </submittedName>
</protein>
<keyword evidence="4" id="KW-0274">FAD</keyword>
<dbReference type="SUPFAM" id="SSF56645">
    <property type="entry name" value="Acyl-CoA dehydrogenase NM domain-like"/>
    <property type="match status" value="1"/>
</dbReference>
<dbReference type="SUPFAM" id="SSF47203">
    <property type="entry name" value="Acyl-CoA dehydrogenase C-terminal domain-like"/>
    <property type="match status" value="1"/>
</dbReference>
<name>A0AAX3Y9C6_RHOOP</name>
<dbReference type="PANTHER" id="PTHR43884:SF12">
    <property type="entry name" value="ISOVALERYL-COA DEHYDROGENASE, MITOCHONDRIAL-RELATED"/>
    <property type="match status" value="1"/>
</dbReference>
<keyword evidence="3" id="KW-0285">Flavoprotein</keyword>
<organism evidence="8 10">
    <name type="scientific">Rhodococcus opacus</name>
    <name type="common">Nocardia opaca</name>
    <dbReference type="NCBI Taxonomy" id="37919"/>
    <lineage>
        <taxon>Bacteria</taxon>
        <taxon>Bacillati</taxon>
        <taxon>Actinomycetota</taxon>
        <taxon>Actinomycetes</taxon>
        <taxon>Mycobacteriales</taxon>
        <taxon>Nocardiaceae</taxon>
        <taxon>Rhodococcus</taxon>
    </lineage>
</organism>
<dbReference type="InterPro" id="IPR009075">
    <property type="entry name" value="AcylCo_DH/oxidase_C"/>
</dbReference>
<evidence type="ECO:0000259" key="5">
    <source>
        <dbReference type="Pfam" id="PF00441"/>
    </source>
</evidence>
<evidence type="ECO:0000256" key="1">
    <source>
        <dbReference type="ARBA" id="ARBA00001974"/>
    </source>
</evidence>
<dbReference type="Proteomes" id="UP001066327">
    <property type="component" value="Unassembled WGS sequence"/>
</dbReference>
<dbReference type="Pfam" id="PF02771">
    <property type="entry name" value="Acyl-CoA_dh_N"/>
    <property type="match status" value="1"/>
</dbReference>
<evidence type="ECO:0000256" key="2">
    <source>
        <dbReference type="ARBA" id="ARBA00009347"/>
    </source>
</evidence>